<keyword evidence="8" id="KW-1003">Cell membrane</keyword>
<dbReference type="InterPro" id="IPR051014">
    <property type="entry name" value="Cation_Transport_ATPase_IB"/>
</dbReference>
<protein>
    <recommendedName>
        <fullName evidence="6">P-type Zn(2+) transporter</fullName>
        <ecNumber evidence="6">7.2.2.12</ecNumber>
    </recommendedName>
</protein>
<dbReference type="InterPro" id="IPR027256">
    <property type="entry name" value="P-typ_ATPase_IB"/>
</dbReference>
<keyword evidence="3 8" id="KW-0812">Transmembrane</keyword>
<proteinExistence type="inferred from homology"/>
<feature type="transmembrane region" description="Helical" evidence="8">
    <location>
        <begin position="94"/>
        <end position="118"/>
    </location>
</feature>
<dbReference type="GO" id="GO:0046872">
    <property type="term" value="F:metal ion binding"/>
    <property type="evidence" value="ECO:0007669"/>
    <property type="project" value="UniProtKB-KW"/>
</dbReference>
<dbReference type="Gene3D" id="3.40.50.1000">
    <property type="entry name" value="HAD superfamily/HAD-like"/>
    <property type="match status" value="1"/>
</dbReference>
<evidence type="ECO:0000256" key="4">
    <source>
        <dbReference type="ARBA" id="ARBA00022989"/>
    </source>
</evidence>
<dbReference type="NCBIfam" id="TIGR01494">
    <property type="entry name" value="ATPase_P-type"/>
    <property type="match status" value="1"/>
</dbReference>
<dbReference type="InterPro" id="IPR059000">
    <property type="entry name" value="ATPase_P-type_domA"/>
</dbReference>
<keyword evidence="8" id="KW-0479">Metal-binding</keyword>
<dbReference type="Proteomes" id="UP000824259">
    <property type="component" value="Unassembled WGS sequence"/>
</dbReference>
<comment type="similarity">
    <text evidence="2 8">Belongs to the cation transport ATPase (P-type) (TC 3.A.3) family. Type IB subfamily.</text>
</comment>
<dbReference type="SUPFAM" id="SSF81653">
    <property type="entry name" value="Calcium ATPase, transduction domain A"/>
    <property type="match status" value="1"/>
</dbReference>
<comment type="subcellular location">
    <subcellularLocation>
        <location evidence="8">Cell membrane</location>
    </subcellularLocation>
    <subcellularLocation>
        <location evidence="1">Membrane</location>
    </subcellularLocation>
</comment>
<evidence type="ECO:0000259" key="9">
    <source>
        <dbReference type="Pfam" id="PF00122"/>
    </source>
</evidence>
<feature type="transmembrane region" description="Helical" evidence="8">
    <location>
        <begin position="296"/>
        <end position="316"/>
    </location>
</feature>
<dbReference type="PANTHER" id="PTHR48085:SF5">
    <property type="entry name" value="CADMIUM_ZINC-TRANSPORTING ATPASE HMA4-RELATED"/>
    <property type="match status" value="1"/>
</dbReference>
<dbReference type="NCBIfam" id="TIGR01525">
    <property type="entry name" value="ATPase-IB_hvy"/>
    <property type="match status" value="1"/>
</dbReference>
<gene>
    <name evidence="10" type="primary">cadA</name>
    <name evidence="10" type="ORF">H9779_01135</name>
</gene>
<dbReference type="InterPro" id="IPR018303">
    <property type="entry name" value="ATPase_P-typ_P_site"/>
</dbReference>
<reference evidence="10" key="2">
    <citation type="submission" date="2021-04" db="EMBL/GenBank/DDBJ databases">
        <authorList>
            <person name="Gilroy R."/>
        </authorList>
    </citation>
    <scope>NUCLEOTIDE SEQUENCE</scope>
    <source>
        <strain evidence="10">CHK169-11906</strain>
    </source>
</reference>
<dbReference type="GO" id="GO:0015086">
    <property type="term" value="F:cadmium ion transmembrane transporter activity"/>
    <property type="evidence" value="ECO:0007669"/>
    <property type="project" value="TreeGrafter"/>
</dbReference>
<dbReference type="GO" id="GO:0005886">
    <property type="term" value="C:plasma membrane"/>
    <property type="evidence" value="ECO:0007669"/>
    <property type="project" value="UniProtKB-SubCell"/>
</dbReference>
<organism evidence="10 11">
    <name type="scientific">Candidatus Alistipes avicola</name>
    <dbReference type="NCBI Taxonomy" id="2838432"/>
    <lineage>
        <taxon>Bacteria</taxon>
        <taxon>Pseudomonadati</taxon>
        <taxon>Bacteroidota</taxon>
        <taxon>Bacteroidia</taxon>
        <taxon>Bacteroidales</taxon>
        <taxon>Rikenellaceae</taxon>
        <taxon>Alistipes</taxon>
    </lineage>
</organism>
<keyword evidence="5 8" id="KW-0472">Membrane</keyword>
<feature type="domain" description="P-type ATPase A" evidence="9">
    <location>
        <begin position="140"/>
        <end position="239"/>
    </location>
</feature>
<comment type="caution">
    <text evidence="10">The sequence shown here is derived from an EMBL/GenBank/DDBJ whole genome shotgun (WGS) entry which is preliminary data.</text>
</comment>
<dbReference type="InterPro" id="IPR023299">
    <property type="entry name" value="ATPase_P-typ_cyto_dom_N"/>
</dbReference>
<evidence type="ECO:0000313" key="10">
    <source>
        <dbReference type="EMBL" id="HJA98191.1"/>
    </source>
</evidence>
<evidence type="ECO:0000256" key="6">
    <source>
        <dbReference type="ARBA" id="ARBA00039097"/>
    </source>
</evidence>
<dbReference type="NCBIfam" id="TIGR01512">
    <property type="entry name" value="ATPase-IB2_Cd"/>
    <property type="match status" value="1"/>
</dbReference>
<feature type="transmembrane region" description="Helical" evidence="8">
    <location>
        <begin position="255"/>
        <end position="276"/>
    </location>
</feature>
<dbReference type="GO" id="GO:0016887">
    <property type="term" value="F:ATP hydrolysis activity"/>
    <property type="evidence" value="ECO:0007669"/>
    <property type="project" value="InterPro"/>
</dbReference>
<evidence type="ECO:0000256" key="3">
    <source>
        <dbReference type="ARBA" id="ARBA00022692"/>
    </source>
</evidence>
<dbReference type="InterPro" id="IPR023214">
    <property type="entry name" value="HAD_sf"/>
</dbReference>
<evidence type="ECO:0000256" key="5">
    <source>
        <dbReference type="ARBA" id="ARBA00023136"/>
    </source>
</evidence>
<evidence type="ECO:0000256" key="1">
    <source>
        <dbReference type="ARBA" id="ARBA00004370"/>
    </source>
</evidence>
<feature type="transmembrane region" description="Helical" evidence="8">
    <location>
        <begin position="58"/>
        <end position="74"/>
    </location>
</feature>
<evidence type="ECO:0000256" key="8">
    <source>
        <dbReference type="RuleBase" id="RU362081"/>
    </source>
</evidence>
<dbReference type="SUPFAM" id="SSF81665">
    <property type="entry name" value="Calcium ATPase, transmembrane domain M"/>
    <property type="match status" value="1"/>
</dbReference>
<evidence type="ECO:0000313" key="11">
    <source>
        <dbReference type="Proteomes" id="UP000824259"/>
    </source>
</evidence>
<keyword evidence="8" id="KW-0547">Nucleotide-binding</keyword>
<dbReference type="InterPro" id="IPR008250">
    <property type="entry name" value="ATPase_P-typ_transduc_dom_A_sf"/>
</dbReference>
<dbReference type="SUPFAM" id="SSF56784">
    <property type="entry name" value="HAD-like"/>
    <property type="match status" value="1"/>
</dbReference>
<evidence type="ECO:0000256" key="7">
    <source>
        <dbReference type="ARBA" id="ARBA00047308"/>
    </source>
</evidence>
<sequence length="649" mass="70515">MKNQSEERSCRSGACAAHNDHTHSQNIWGASVSALLFITGLILQYTEVPFFSLPAIRLCWYLAAYLPVGLPVLLEAWDGFRNKDFFTEHTLMSIAAFGAFFIGEYPEGVAVMLFYSIGEGLQERAVRRVRQNIRELVDIRPDQATLWSDKGSSTLPAAEVLPGQTIEVRPGERVPLDGTLLSDDAPFNTAALTGESIPRTIHTGEEVLAGMIAAENPVRIRTTRPYGESALSRILTMVEEASSRKARTELFIRRFARIYTPIVTGLALLIVALPWLWSLIHPTFVFSFDQWLSRALVFLVTSCPCALVISVPLGYFSGIGIASKAGILFKGGNSLETIARVDTVIFDKTGTLTEGRFEVTEVHSTDDSQKKQLIRAIASAEQTSTHPVARAIIRYAEEQGIQLQPQTNAAETAGYGIRATISGQEVLVGNTRLLDRFAINYPTEINTIPETIVVCAIDKRYAGYILIADTPKADAARAVSELKSLGIGDIRILSGDRQSLVQKLGERLGTTTATGDLLPGDKMRILEELKGDSDHTTAFVGDGFNDAPALAISDIGIAMGQLGSDAAIETADVVIQSDQPSRIPTAIRIGHLTRRIVRQNIIFALGIKAVVLTLGAAGIANMWEAVFADVGVTLLAVLNVVRVSAHRFK</sequence>
<dbReference type="InterPro" id="IPR023298">
    <property type="entry name" value="ATPase_P-typ_TM_dom_sf"/>
</dbReference>
<dbReference type="PROSITE" id="PS00154">
    <property type="entry name" value="ATPASE_E1_E2"/>
    <property type="match status" value="1"/>
</dbReference>
<dbReference type="PANTHER" id="PTHR48085">
    <property type="entry name" value="CADMIUM/ZINC-TRANSPORTING ATPASE HMA2-RELATED"/>
    <property type="match status" value="1"/>
</dbReference>
<dbReference type="AlphaFoldDB" id="A0A9D2ICT4"/>
<dbReference type="Gene3D" id="2.70.150.10">
    <property type="entry name" value="Calcium-transporting ATPase, cytoplasmic transduction domain A"/>
    <property type="match status" value="1"/>
</dbReference>
<name>A0A9D2ICT4_9BACT</name>
<feature type="transmembrane region" description="Helical" evidence="8">
    <location>
        <begin position="601"/>
        <end position="620"/>
    </location>
</feature>
<feature type="transmembrane region" description="Helical" evidence="8">
    <location>
        <begin position="27"/>
        <end position="46"/>
    </location>
</feature>
<evidence type="ECO:0000256" key="2">
    <source>
        <dbReference type="ARBA" id="ARBA00006024"/>
    </source>
</evidence>
<dbReference type="Pfam" id="PF00702">
    <property type="entry name" value="Hydrolase"/>
    <property type="match status" value="1"/>
</dbReference>
<dbReference type="InterPro" id="IPR001757">
    <property type="entry name" value="P_typ_ATPase"/>
</dbReference>
<dbReference type="InterPro" id="IPR036412">
    <property type="entry name" value="HAD-like_sf"/>
</dbReference>
<dbReference type="EMBL" id="DWYR01000004">
    <property type="protein sequence ID" value="HJA98191.1"/>
    <property type="molecule type" value="Genomic_DNA"/>
</dbReference>
<feature type="transmembrane region" description="Helical" evidence="8">
    <location>
        <begin position="626"/>
        <end position="645"/>
    </location>
</feature>
<dbReference type="EC" id="7.2.2.12" evidence="6"/>
<dbReference type="Pfam" id="PF00122">
    <property type="entry name" value="E1-E2_ATPase"/>
    <property type="match status" value="1"/>
</dbReference>
<accession>A0A9D2ICT4</accession>
<comment type="catalytic activity">
    <reaction evidence="7">
        <text>Zn(2+)(in) + ATP + H2O = Zn(2+)(out) + ADP + phosphate + H(+)</text>
        <dbReference type="Rhea" id="RHEA:20621"/>
        <dbReference type="ChEBI" id="CHEBI:15377"/>
        <dbReference type="ChEBI" id="CHEBI:15378"/>
        <dbReference type="ChEBI" id="CHEBI:29105"/>
        <dbReference type="ChEBI" id="CHEBI:30616"/>
        <dbReference type="ChEBI" id="CHEBI:43474"/>
        <dbReference type="ChEBI" id="CHEBI:456216"/>
        <dbReference type="EC" id="7.2.2.12"/>
    </reaction>
</comment>
<dbReference type="PRINTS" id="PR00119">
    <property type="entry name" value="CATATPASE"/>
</dbReference>
<reference evidence="10" key="1">
    <citation type="journal article" date="2021" name="PeerJ">
        <title>Extensive microbial diversity within the chicken gut microbiome revealed by metagenomics and culture.</title>
        <authorList>
            <person name="Gilroy R."/>
            <person name="Ravi A."/>
            <person name="Getino M."/>
            <person name="Pursley I."/>
            <person name="Horton D.L."/>
            <person name="Alikhan N.F."/>
            <person name="Baker D."/>
            <person name="Gharbi K."/>
            <person name="Hall N."/>
            <person name="Watson M."/>
            <person name="Adriaenssens E.M."/>
            <person name="Foster-Nyarko E."/>
            <person name="Jarju S."/>
            <person name="Secka A."/>
            <person name="Antonio M."/>
            <person name="Oren A."/>
            <person name="Chaudhuri R.R."/>
            <person name="La Ragione R."/>
            <person name="Hildebrand F."/>
            <person name="Pallen M.J."/>
        </authorList>
    </citation>
    <scope>NUCLEOTIDE SEQUENCE</scope>
    <source>
        <strain evidence="10">CHK169-11906</strain>
    </source>
</reference>
<dbReference type="GO" id="GO:0005524">
    <property type="term" value="F:ATP binding"/>
    <property type="evidence" value="ECO:0007669"/>
    <property type="project" value="UniProtKB-UniRule"/>
</dbReference>
<dbReference type="Gene3D" id="3.40.1110.10">
    <property type="entry name" value="Calcium-transporting ATPase, cytoplasmic domain N"/>
    <property type="match status" value="1"/>
</dbReference>
<keyword evidence="4 8" id="KW-1133">Transmembrane helix</keyword>
<dbReference type="GO" id="GO:0016463">
    <property type="term" value="F:P-type zinc transporter activity"/>
    <property type="evidence" value="ECO:0007669"/>
    <property type="project" value="UniProtKB-EC"/>
</dbReference>
<keyword evidence="8" id="KW-0067">ATP-binding</keyword>